<dbReference type="Gene3D" id="3.90.79.10">
    <property type="entry name" value="Nucleoside Triphosphate Pyrophosphohydrolase"/>
    <property type="match status" value="1"/>
</dbReference>
<dbReference type="Proteomes" id="UP000320244">
    <property type="component" value="Unassembled WGS sequence"/>
</dbReference>
<dbReference type="SUPFAM" id="SSF55811">
    <property type="entry name" value="Nudix"/>
    <property type="match status" value="1"/>
</dbReference>
<organism evidence="4 5">
    <name type="scientific">Leekyejoonella antrihumi</name>
    <dbReference type="NCBI Taxonomy" id="1660198"/>
    <lineage>
        <taxon>Bacteria</taxon>
        <taxon>Bacillati</taxon>
        <taxon>Actinomycetota</taxon>
        <taxon>Actinomycetes</taxon>
        <taxon>Micrococcales</taxon>
        <taxon>Dermacoccaceae</taxon>
        <taxon>Leekyejoonella</taxon>
    </lineage>
</organism>
<keyword evidence="2" id="KW-0378">Hydrolase</keyword>
<evidence type="ECO:0000256" key="1">
    <source>
        <dbReference type="ARBA" id="ARBA00001946"/>
    </source>
</evidence>
<evidence type="ECO:0000313" key="5">
    <source>
        <dbReference type="Proteomes" id="UP000320244"/>
    </source>
</evidence>
<dbReference type="PANTHER" id="PTHR43046">
    <property type="entry name" value="GDP-MANNOSE MANNOSYL HYDROLASE"/>
    <property type="match status" value="1"/>
</dbReference>
<evidence type="ECO:0000259" key="3">
    <source>
        <dbReference type="PROSITE" id="PS51462"/>
    </source>
</evidence>
<evidence type="ECO:0000313" key="4">
    <source>
        <dbReference type="EMBL" id="TWP33892.1"/>
    </source>
</evidence>
<dbReference type="InterPro" id="IPR015797">
    <property type="entry name" value="NUDIX_hydrolase-like_dom_sf"/>
</dbReference>
<comment type="caution">
    <text evidence="4">The sequence shown here is derived from an EMBL/GenBank/DDBJ whole genome shotgun (WGS) entry which is preliminary data.</text>
</comment>
<evidence type="ECO:0000256" key="2">
    <source>
        <dbReference type="ARBA" id="ARBA00022801"/>
    </source>
</evidence>
<sequence>MNSHDTVVDLVTELEPLDHLADAHRQETLDWLAETKDIWRRRKPATPDPHLVSYFLLVDSEARQVLLCDHRLSGLWLPTGGHVEVGEHPADTVRREAGEELGIAAQFDAELGERPFLVTITETAADPPDRHTDVSLWFALTGAVGMPLVPDPREFQGVRWWTPAQIHAEDPSHFDPHTARALRRLGLD</sequence>
<feature type="domain" description="Nudix hydrolase" evidence="3">
    <location>
        <begin position="47"/>
        <end position="184"/>
    </location>
</feature>
<dbReference type="Pfam" id="PF00293">
    <property type="entry name" value="NUDIX"/>
    <property type="match status" value="1"/>
</dbReference>
<protein>
    <submittedName>
        <fullName evidence="4">NUDIX domain-containing protein</fullName>
    </submittedName>
</protein>
<dbReference type="InterPro" id="IPR000086">
    <property type="entry name" value="NUDIX_hydrolase_dom"/>
</dbReference>
<dbReference type="PANTHER" id="PTHR43046:SF14">
    <property type="entry name" value="MUTT_NUDIX FAMILY PROTEIN"/>
    <property type="match status" value="1"/>
</dbReference>
<proteinExistence type="predicted"/>
<dbReference type="PROSITE" id="PS51462">
    <property type="entry name" value="NUDIX"/>
    <property type="match status" value="1"/>
</dbReference>
<reference evidence="4 5" key="2">
    <citation type="submission" date="2019-08" db="EMBL/GenBank/DDBJ databases">
        <title>Jejuicoccus antrihumi gen. nov., sp. nov., a new member of the family Dermacoccaceae isolated from a cave.</title>
        <authorList>
            <person name="Schumann P."/>
            <person name="Kim I.S."/>
        </authorList>
    </citation>
    <scope>NUCLEOTIDE SEQUENCE [LARGE SCALE GENOMIC DNA]</scope>
    <source>
        <strain evidence="4 5">C5-26</strain>
    </source>
</reference>
<dbReference type="EMBL" id="VCQV01000034">
    <property type="protein sequence ID" value="TWP33892.1"/>
    <property type="molecule type" value="Genomic_DNA"/>
</dbReference>
<dbReference type="CDD" id="cd03674">
    <property type="entry name" value="NUDIX_Hydrolase"/>
    <property type="match status" value="1"/>
</dbReference>
<name>A0A563DVD7_9MICO</name>
<keyword evidence="5" id="KW-1185">Reference proteome</keyword>
<dbReference type="GO" id="GO:0016787">
    <property type="term" value="F:hydrolase activity"/>
    <property type="evidence" value="ECO:0007669"/>
    <property type="project" value="UniProtKB-KW"/>
</dbReference>
<dbReference type="RefSeq" id="WP_146319584.1">
    <property type="nucleotide sequence ID" value="NZ_VCQV01000034.1"/>
</dbReference>
<dbReference type="OrthoDB" id="9814308at2"/>
<dbReference type="AlphaFoldDB" id="A0A563DVD7"/>
<dbReference type="InterPro" id="IPR020084">
    <property type="entry name" value="NUDIX_hydrolase_CS"/>
</dbReference>
<comment type="cofactor">
    <cofactor evidence="1">
        <name>Mg(2+)</name>
        <dbReference type="ChEBI" id="CHEBI:18420"/>
    </cofactor>
</comment>
<dbReference type="PROSITE" id="PS00893">
    <property type="entry name" value="NUDIX_BOX"/>
    <property type="match status" value="1"/>
</dbReference>
<gene>
    <name evidence="4" type="ORF">FGL98_19480</name>
</gene>
<accession>A0A563DVD7</accession>
<reference evidence="4 5" key="1">
    <citation type="submission" date="2019-05" db="EMBL/GenBank/DDBJ databases">
        <authorList>
            <person name="Lee S.D."/>
        </authorList>
    </citation>
    <scope>NUCLEOTIDE SEQUENCE [LARGE SCALE GENOMIC DNA]</scope>
    <source>
        <strain evidence="4 5">C5-26</strain>
    </source>
</reference>